<dbReference type="Proteomes" id="UP001156601">
    <property type="component" value="Unassembled WGS sequence"/>
</dbReference>
<sequence length="87" mass="9505">MDLDFAIGLMGQMFSMGLQIAAPILIVTLLAGVTISIFQVVTQIQEMTLTFVPKIFICIAVLYFAGNWMLSTLVAFARDIIIQAGSF</sequence>
<evidence type="ECO:0000313" key="8">
    <source>
        <dbReference type="EMBL" id="GLR70001.1"/>
    </source>
</evidence>
<dbReference type="PIRSF" id="PIRSF004669">
    <property type="entry name" value="FliQ"/>
    <property type="match status" value="1"/>
</dbReference>
<feature type="transmembrane region" description="Helical" evidence="7">
    <location>
        <begin position="48"/>
        <end position="66"/>
    </location>
</feature>
<evidence type="ECO:0000256" key="4">
    <source>
        <dbReference type="ARBA" id="ARBA00022692"/>
    </source>
</evidence>
<comment type="subcellular location">
    <subcellularLocation>
        <location evidence="1">Cell membrane</location>
        <topology evidence="1">Multi-pass membrane protein</topology>
    </subcellularLocation>
</comment>
<protein>
    <submittedName>
        <fullName evidence="8">Flagellar biosynthetic protein FliQ</fullName>
    </submittedName>
</protein>
<dbReference type="InterPro" id="IPR002191">
    <property type="entry name" value="Bac_export_3"/>
</dbReference>
<keyword evidence="8" id="KW-0282">Flagellum</keyword>
<comment type="caution">
    <text evidence="8">The sequence shown here is derived from an EMBL/GenBank/DDBJ whole genome shotgun (WGS) entry which is preliminary data.</text>
</comment>
<evidence type="ECO:0000313" key="9">
    <source>
        <dbReference type="Proteomes" id="UP001156601"/>
    </source>
</evidence>
<keyword evidence="4 7" id="KW-0812">Transmembrane</keyword>
<dbReference type="PANTHER" id="PTHR34040">
    <property type="entry name" value="FLAGELLAR BIOSYNTHETIC PROTEIN FLIQ"/>
    <property type="match status" value="1"/>
</dbReference>
<dbReference type="PRINTS" id="PR00952">
    <property type="entry name" value="TYPE3IMQPROT"/>
</dbReference>
<feature type="transmembrane region" description="Helical" evidence="7">
    <location>
        <begin position="20"/>
        <end position="41"/>
    </location>
</feature>
<organism evidence="8 9">
    <name type="scientific">Agaribacter marinus</name>
    <dbReference type="NCBI Taxonomy" id="1431249"/>
    <lineage>
        <taxon>Bacteria</taxon>
        <taxon>Pseudomonadati</taxon>
        <taxon>Pseudomonadota</taxon>
        <taxon>Gammaproteobacteria</taxon>
        <taxon>Alteromonadales</taxon>
        <taxon>Alteromonadaceae</taxon>
        <taxon>Agaribacter</taxon>
    </lineage>
</organism>
<gene>
    <name evidence="8" type="ORF">GCM10007852_09090</name>
</gene>
<evidence type="ECO:0000256" key="7">
    <source>
        <dbReference type="SAM" id="Phobius"/>
    </source>
</evidence>
<keyword evidence="6 7" id="KW-0472">Membrane</keyword>
<dbReference type="GO" id="GO:0005886">
    <property type="term" value="C:plasma membrane"/>
    <property type="evidence" value="ECO:0007669"/>
    <property type="project" value="UniProtKB-SubCell"/>
</dbReference>
<comment type="similarity">
    <text evidence="2">Belongs to the FliQ/MopD/SpaQ family.</text>
</comment>
<keyword evidence="8" id="KW-0966">Cell projection</keyword>
<keyword evidence="9" id="KW-1185">Reference proteome</keyword>
<evidence type="ECO:0000256" key="5">
    <source>
        <dbReference type="ARBA" id="ARBA00022989"/>
    </source>
</evidence>
<proteinExistence type="inferred from homology"/>
<dbReference type="RefSeq" id="WP_284216303.1">
    <property type="nucleotide sequence ID" value="NZ_BSOT01000005.1"/>
</dbReference>
<keyword evidence="3" id="KW-1003">Cell membrane</keyword>
<dbReference type="Pfam" id="PF01313">
    <property type="entry name" value="Bac_export_3"/>
    <property type="match status" value="1"/>
</dbReference>
<keyword evidence="5 7" id="KW-1133">Transmembrane helix</keyword>
<keyword evidence="8" id="KW-0969">Cilium</keyword>
<accession>A0AA37SYA1</accession>
<dbReference type="GO" id="GO:0009306">
    <property type="term" value="P:protein secretion"/>
    <property type="evidence" value="ECO:0007669"/>
    <property type="project" value="InterPro"/>
</dbReference>
<evidence type="ECO:0000256" key="2">
    <source>
        <dbReference type="ARBA" id="ARBA00006156"/>
    </source>
</evidence>
<reference evidence="8" key="2">
    <citation type="submission" date="2023-01" db="EMBL/GenBank/DDBJ databases">
        <title>Draft genome sequence of Agaribacter marinus strain NBRC 110023.</title>
        <authorList>
            <person name="Sun Q."/>
            <person name="Mori K."/>
        </authorList>
    </citation>
    <scope>NUCLEOTIDE SEQUENCE</scope>
    <source>
        <strain evidence="8">NBRC 110023</strain>
    </source>
</reference>
<dbReference type="EMBL" id="BSOT01000005">
    <property type="protein sequence ID" value="GLR70001.1"/>
    <property type="molecule type" value="Genomic_DNA"/>
</dbReference>
<name>A0AA37SYA1_9ALTE</name>
<evidence type="ECO:0000256" key="1">
    <source>
        <dbReference type="ARBA" id="ARBA00004651"/>
    </source>
</evidence>
<dbReference type="PANTHER" id="PTHR34040:SF2">
    <property type="entry name" value="FLAGELLAR BIOSYNTHETIC PROTEIN FLIQ"/>
    <property type="match status" value="1"/>
</dbReference>
<reference evidence="8" key="1">
    <citation type="journal article" date="2014" name="Int. J. Syst. Evol. Microbiol.">
        <title>Complete genome sequence of Corynebacterium casei LMG S-19264T (=DSM 44701T), isolated from a smear-ripened cheese.</title>
        <authorList>
            <consortium name="US DOE Joint Genome Institute (JGI-PGF)"/>
            <person name="Walter F."/>
            <person name="Albersmeier A."/>
            <person name="Kalinowski J."/>
            <person name="Ruckert C."/>
        </authorList>
    </citation>
    <scope>NUCLEOTIDE SEQUENCE</scope>
    <source>
        <strain evidence="8">NBRC 110023</strain>
    </source>
</reference>
<dbReference type="AlphaFoldDB" id="A0AA37SYA1"/>
<evidence type="ECO:0000256" key="6">
    <source>
        <dbReference type="ARBA" id="ARBA00023136"/>
    </source>
</evidence>
<evidence type="ECO:0000256" key="3">
    <source>
        <dbReference type="ARBA" id="ARBA00022475"/>
    </source>
</evidence>